<organism evidence="6 8">
    <name type="scientific">Aliidiomarina maris</name>
    <dbReference type="NCBI Taxonomy" id="531312"/>
    <lineage>
        <taxon>Bacteria</taxon>
        <taxon>Pseudomonadati</taxon>
        <taxon>Pseudomonadota</taxon>
        <taxon>Gammaproteobacteria</taxon>
        <taxon>Alteromonadales</taxon>
        <taxon>Idiomarinaceae</taxon>
        <taxon>Aliidiomarina</taxon>
    </lineage>
</organism>
<dbReference type="GO" id="GO:0005524">
    <property type="term" value="F:ATP binding"/>
    <property type="evidence" value="ECO:0007669"/>
    <property type="project" value="UniProtKB-KW"/>
</dbReference>
<accession>A0A327X434</accession>
<dbReference type="Gene3D" id="3.40.50.300">
    <property type="entry name" value="P-loop containing nucleotide triphosphate hydrolases"/>
    <property type="match status" value="1"/>
</dbReference>
<gene>
    <name evidence="6" type="ORF">B0I24_10132</name>
    <name evidence="7" type="ORF">CWE07_00145</name>
</gene>
<keyword evidence="3" id="KW-0547">Nucleotide-binding</keyword>
<dbReference type="PROSITE" id="PS00211">
    <property type="entry name" value="ABC_TRANSPORTER_1"/>
    <property type="match status" value="1"/>
</dbReference>
<dbReference type="OrthoDB" id="9802264at2"/>
<evidence type="ECO:0000313" key="8">
    <source>
        <dbReference type="Proteomes" id="UP000249203"/>
    </source>
</evidence>
<dbReference type="Proteomes" id="UP000287865">
    <property type="component" value="Unassembled WGS sequence"/>
</dbReference>
<evidence type="ECO:0000259" key="5">
    <source>
        <dbReference type="PROSITE" id="PS50893"/>
    </source>
</evidence>
<dbReference type="InterPro" id="IPR017871">
    <property type="entry name" value="ABC_transporter-like_CS"/>
</dbReference>
<dbReference type="GO" id="GO:0016887">
    <property type="term" value="F:ATP hydrolysis activity"/>
    <property type="evidence" value="ECO:0007669"/>
    <property type="project" value="InterPro"/>
</dbReference>
<dbReference type="CDD" id="cd03293">
    <property type="entry name" value="ABC_NrtD_SsuB_transporters"/>
    <property type="match status" value="1"/>
</dbReference>
<sequence>MLQLEQVSKQFTDRKGARHLAVDAVDITIRQHEIIALVGTSGCGKSTLLRMIAGLDAPTHGRVTLGGNTLQGPHADIAMVFQEPRLMPWLSVRENVRLVLSGVSKAEQDARIEQTLKQVQLWSFRDALPRQLSGGMAQRAAIARALVCQPNILLLDEPFSALDNFTRESLQQHVLELWAASQFTLVIVTHDIEEAVSMANRVLVMKSNPGHIQQQVDIPLPYPRDPHSAECIALKRTISAALKVGPLSQRPPHGSAHGQ</sequence>
<dbReference type="InterPro" id="IPR003439">
    <property type="entry name" value="ABC_transporter-like_ATP-bd"/>
</dbReference>
<dbReference type="RefSeq" id="WP_111567911.1">
    <property type="nucleotide sequence ID" value="NZ_PIPK01000001.1"/>
</dbReference>
<dbReference type="InterPro" id="IPR027417">
    <property type="entry name" value="P-loop_NTPase"/>
</dbReference>
<evidence type="ECO:0000313" key="7">
    <source>
        <dbReference type="EMBL" id="RUO28255.1"/>
    </source>
</evidence>
<keyword evidence="9" id="KW-1185">Reference proteome</keyword>
<evidence type="ECO:0000256" key="1">
    <source>
        <dbReference type="ARBA" id="ARBA00005417"/>
    </source>
</evidence>
<dbReference type="EMBL" id="QLMD01000001">
    <property type="protein sequence ID" value="RAK01409.1"/>
    <property type="molecule type" value="Genomic_DNA"/>
</dbReference>
<dbReference type="AlphaFoldDB" id="A0A327X434"/>
<comment type="similarity">
    <text evidence="1">Belongs to the ABC transporter superfamily.</text>
</comment>
<proteinExistence type="inferred from homology"/>
<evidence type="ECO:0000313" key="6">
    <source>
        <dbReference type="EMBL" id="RAK01409.1"/>
    </source>
</evidence>
<dbReference type="PANTHER" id="PTHR42788:SF19">
    <property type="entry name" value="ALIPHATIC SULFONATES IMPORT ATP-BINDING PROTEIN SSUB 2"/>
    <property type="match status" value="1"/>
</dbReference>
<dbReference type="InterPro" id="IPR003593">
    <property type="entry name" value="AAA+_ATPase"/>
</dbReference>
<dbReference type="PROSITE" id="PS50893">
    <property type="entry name" value="ABC_TRANSPORTER_2"/>
    <property type="match status" value="1"/>
</dbReference>
<dbReference type="Proteomes" id="UP000249203">
    <property type="component" value="Unassembled WGS sequence"/>
</dbReference>
<name>A0A327X434_9GAMM</name>
<dbReference type="Pfam" id="PF00005">
    <property type="entry name" value="ABC_tran"/>
    <property type="match status" value="1"/>
</dbReference>
<dbReference type="PANTHER" id="PTHR42788">
    <property type="entry name" value="TAURINE IMPORT ATP-BINDING PROTEIN-RELATED"/>
    <property type="match status" value="1"/>
</dbReference>
<dbReference type="InterPro" id="IPR050166">
    <property type="entry name" value="ABC_transporter_ATP-bind"/>
</dbReference>
<keyword evidence="2" id="KW-0813">Transport</keyword>
<comment type="caution">
    <text evidence="6">The sequence shown here is derived from an EMBL/GenBank/DDBJ whole genome shotgun (WGS) entry which is preliminary data.</text>
</comment>
<evidence type="ECO:0000313" key="9">
    <source>
        <dbReference type="Proteomes" id="UP000287865"/>
    </source>
</evidence>
<protein>
    <submittedName>
        <fullName evidence="7">ABC transporter ATP-binding protein</fullName>
    </submittedName>
    <submittedName>
        <fullName evidence="6">Sulfonate transport system ATP-binding protein</fullName>
    </submittedName>
</protein>
<evidence type="ECO:0000256" key="4">
    <source>
        <dbReference type="ARBA" id="ARBA00022840"/>
    </source>
</evidence>
<evidence type="ECO:0000256" key="2">
    <source>
        <dbReference type="ARBA" id="ARBA00022448"/>
    </source>
</evidence>
<reference evidence="6 8" key="2">
    <citation type="submission" date="2018-06" db="EMBL/GenBank/DDBJ databases">
        <title>Genomic Encyclopedia of Type Strains, Phase III (KMG-III): the genomes of soil and plant-associated and newly described type strains.</title>
        <authorList>
            <person name="Whitman W."/>
        </authorList>
    </citation>
    <scope>NUCLEOTIDE SEQUENCE [LARGE SCALE GENOMIC DNA]</scope>
    <source>
        <strain evidence="6 8">CGMCC 1.15366</strain>
    </source>
</reference>
<evidence type="ECO:0000256" key="3">
    <source>
        <dbReference type="ARBA" id="ARBA00022741"/>
    </source>
</evidence>
<keyword evidence="4 6" id="KW-0067">ATP-binding</keyword>
<reference evidence="7 9" key="1">
    <citation type="journal article" date="2018" name="Front. Microbiol.">
        <title>Genome-Based Analysis Reveals the Taxonomy and Diversity of the Family Idiomarinaceae.</title>
        <authorList>
            <person name="Liu Y."/>
            <person name="Lai Q."/>
            <person name="Shao Z."/>
        </authorList>
    </citation>
    <scope>NUCLEOTIDE SEQUENCE [LARGE SCALE GENOMIC DNA]</scope>
    <source>
        <strain evidence="7 9">CF12-14</strain>
    </source>
</reference>
<feature type="domain" description="ABC transporter" evidence="5">
    <location>
        <begin position="2"/>
        <end position="232"/>
    </location>
</feature>
<dbReference type="SUPFAM" id="SSF52540">
    <property type="entry name" value="P-loop containing nucleoside triphosphate hydrolases"/>
    <property type="match status" value="1"/>
</dbReference>
<dbReference type="EMBL" id="PIPK01000001">
    <property type="protein sequence ID" value="RUO28255.1"/>
    <property type="molecule type" value="Genomic_DNA"/>
</dbReference>
<dbReference type="SMART" id="SM00382">
    <property type="entry name" value="AAA"/>
    <property type="match status" value="1"/>
</dbReference>